<comment type="caution">
    <text evidence="2">The sequence shown here is derived from an EMBL/GenBank/DDBJ whole genome shotgun (WGS) entry which is preliminary data.</text>
</comment>
<accession>A0A1T4S5E5</accession>
<keyword evidence="3" id="KW-1185">Reference proteome</keyword>
<dbReference type="EMBL" id="MTSM01000025">
    <property type="protein sequence ID" value="OPX54460.1"/>
    <property type="molecule type" value="Genomic_DNA"/>
</dbReference>
<protein>
    <submittedName>
        <fullName evidence="2">Uncharacterized protein</fullName>
    </submittedName>
</protein>
<gene>
    <name evidence="2" type="ORF">BTE48_14180</name>
</gene>
<proteinExistence type="inferred from homology"/>
<dbReference type="AlphaFoldDB" id="A0A1T4S5E5"/>
<dbReference type="STRING" id="64969.SAMN02745127_02773"/>
<dbReference type="OrthoDB" id="5739292at2"/>
<evidence type="ECO:0000313" key="3">
    <source>
        <dbReference type="Proteomes" id="UP000191418"/>
    </source>
</evidence>
<dbReference type="RefSeq" id="WP_078746305.1">
    <property type="nucleotide sequence ID" value="NZ_FUXG01000024.1"/>
</dbReference>
<comment type="similarity">
    <text evidence="1">Belongs to the UPF0231 family.</text>
</comment>
<dbReference type="InterPro" id="IPR008249">
    <property type="entry name" value="UPF0231"/>
</dbReference>
<dbReference type="Pfam" id="PF06062">
    <property type="entry name" value="UPF0231"/>
    <property type="match status" value="1"/>
</dbReference>
<dbReference type="PIRSF" id="PIRSF006287">
    <property type="entry name" value="UCP006287"/>
    <property type="match status" value="1"/>
</dbReference>
<evidence type="ECO:0000313" key="2">
    <source>
        <dbReference type="EMBL" id="OPX54460.1"/>
    </source>
</evidence>
<name>A0A1T4S5E5_9GAMM</name>
<organism evidence="2 3">
    <name type="scientific">Oceanospirillum multiglobuliferum</name>
    <dbReference type="NCBI Taxonomy" id="64969"/>
    <lineage>
        <taxon>Bacteria</taxon>
        <taxon>Pseudomonadati</taxon>
        <taxon>Pseudomonadota</taxon>
        <taxon>Gammaproteobacteria</taxon>
        <taxon>Oceanospirillales</taxon>
        <taxon>Oceanospirillaceae</taxon>
        <taxon>Oceanospirillum</taxon>
    </lineage>
</organism>
<dbReference type="Proteomes" id="UP000191418">
    <property type="component" value="Unassembled WGS sequence"/>
</dbReference>
<evidence type="ECO:0000256" key="1">
    <source>
        <dbReference type="ARBA" id="ARBA00005367"/>
    </source>
</evidence>
<sequence length="127" mass="14693">MEYDFTRDKDGRLTAELSMGHEAFGHWLNSEKNAGLPLLEEIEQTIAKLQSGEIREKQFVGTEYSLQLSQDEVEVRANHLFYADDYQNQEEQDEALSNDDEQSFAACGLDDFSALLSEWREFVERYA</sequence>
<reference evidence="2 3" key="1">
    <citation type="submission" date="2017-01" db="EMBL/GenBank/DDBJ databases">
        <title>Genome Sequencing of a Marine Spirillum, Oceanospirillum multiglobuliferum ATCC 33336, from Japan.</title>
        <authorList>
            <person name="Carney J.G."/>
            <person name="Trachtenberg A.M."/>
            <person name="Rheaume B.A."/>
            <person name="Linnane J.D."/>
            <person name="Pitts N.L."/>
            <person name="Mykles D.L."/>
            <person name="Maclea K.S."/>
        </authorList>
    </citation>
    <scope>NUCLEOTIDE SEQUENCE [LARGE SCALE GENOMIC DNA]</scope>
    <source>
        <strain evidence="2 3">ATCC 33336</strain>
    </source>
</reference>